<accession>A0ABS8V043</accession>
<reference evidence="1 2" key="1">
    <citation type="journal article" date="2021" name="BMC Genomics">
        <title>Datura genome reveals duplications of psychoactive alkaloid biosynthetic genes and high mutation rate following tissue culture.</title>
        <authorList>
            <person name="Rajewski A."/>
            <person name="Carter-House D."/>
            <person name="Stajich J."/>
            <person name="Litt A."/>
        </authorList>
    </citation>
    <scope>NUCLEOTIDE SEQUENCE [LARGE SCALE GENOMIC DNA]</scope>
    <source>
        <strain evidence="1">AR-01</strain>
    </source>
</reference>
<sequence>MKQVKIRGKFVNFRPVSLNRLLGTLNIDPHVIKDLILRPPYREIGHTLSGPNSVASPFLREQQIDEEVVDYRPWYDPKGLDVTKMKEPECIHGPVLSISERNARIDNVLSHLYGMQMLQ</sequence>
<gene>
    <name evidence="1" type="ORF">HAX54_025411</name>
</gene>
<dbReference type="EMBL" id="JACEIK010003085">
    <property type="protein sequence ID" value="MCD9640229.1"/>
    <property type="molecule type" value="Genomic_DNA"/>
</dbReference>
<proteinExistence type="predicted"/>
<keyword evidence="2" id="KW-1185">Reference proteome</keyword>
<protein>
    <submittedName>
        <fullName evidence="1">Uncharacterized protein</fullName>
    </submittedName>
</protein>
<name>A0ABS8V043_DATST</name>
<evidence type="ECO:0000313" key="1">
    <source>
        <dbReference type="EMBL" id="MCD9640229.1"/>
    </source>
</evidence>
<organism evidence="1 2">
    <name type="scientific">Datura stramonium</name>
    <name type="common">Jimsonweed</name>
    <name type="synonym">Common thornapple</name>
    <dbReference type="NCBI Taxonomy" id="4076"/>
    <lineage>
        <taxon>Eukaryota</taxon>
        <taxon>Viridiplantae</taxon>
        <taxon>Streptophyta</taxon>
        <taxon>Embryophyta</taxon>
        <taxon>Tracheophyta</taxon>
        <taxon>Spermatophyta</taxon>
        <taxon>Magnoliopsida</taxon>
        <taxon>eudicotyledons</taxon>
        <taxon>Gunneridae</taxon>
        <taxon>Pentapetalae</taxon>
        <taxon>asterids</taxon>
        <taxon>lamiids</taxon>
        <taxon>Solanales</taxon>
        <taxon>Solanaceae</taxon>
        <taxon>Solanoideae</taxon>
        <taxon>Datureae</taxon>
        <taxon>Datura</taxon>
    </lineage>
</organism>
<evidence type="ECO:0000313" key="2">
    <source>
        <dbReference type="Proteomes" id="UP000823775"/>
    </source>
</evidence>
<dbReference type="Proteomes" id="UP000823775">
    <property type="component" value="Unassembled WGS sequence"/>
</dbReference>
<feature type="non-terminal residue" evidence="1">
    <location>
        <position position="119"/>
    </location>
</feature>
<comment type="caution">
    <text evidence="1">The sequence shown here is derived from an EMBL/GenBank/DDBJ whole genome shotgun (WGS) entry which is preliminary data.</text>
</comment>